<evidence type="ECO:0000313" key="8">
    <source>
        <dbReference type="Proteomes" id="UP000274271"/>
    </source>
</evidence>
<evidence type="ECO:0000256" key="1">
    <source>
        <dbReference type="ARBA" id="ARBA00004651"/>
    </source>
</evidence>
<dbReference type="Pfam" id="PF03706">
    <property type="entry name" value="LPG_synthase_TM"/>
    <property type="match status" value="1"/>
</dbReference>
<dbReference type="EMBL" id="RQJP01000001">
    <property type="protein sequence ID" value="RRB18448.1"/>
    <property type="molecule type" value="Genomic_DNA"/>
</dbReference>
<proteinExistence type="predicted"/>
<dbReference type="AlphaFoldDB" id="A0A3P1CZ87"/>
<evidence type="ECO:0000313" key="7">
    <source>
        <dbReference type="EMBL" id="RRB18448.1"/>
    </source>
</evidence>
<accession>A0A3P1CZ87</accession>
<feature type="transmembrane region" description="Helical" evidence="6">
    <location>
        <begin position="152"/>
        <end position="171"/>
    </location>
</feature>
<feature type="transmembrane region" description="Helical" evidence="6">
    <location>
        <begin position="287"/>
        <end position="310"/>
    </location>
</feature>
<dbReference type="PANTHER" id="PTHR39087">
    <property type="entry name" value="UPF0104 MEMBRANE PROTEIN MJ1595"/>
    <property type="match status" value="1"/>
</dbReference>
<keyword evidence="5 6" id="KW-0472">Membrane</keyword>
<feature type="transmembrane region" description="Helical" evidence="6">
    <location>
        <begin position="225"/>
        <end position="245"/>
    </location>
</feature>
<gene>
    <name evidence="7" type="ORF">EHT87_06355</name>
</gene>
<dbReference type="PANTHER" id="PTHR39087:SF2">
    <property type="entry name" value="UPF0104 MEMBRANE PROTEIN MJ1595"/>
    <property type="match status" value="1"/>
</dbReference>
<evidence type="ECO:0000256" key="2">
    <source>
        <dbReference type="ARBA" id="ARBA00022475"/>
    </source>
</evidence>
<dbReference type="Proteomes" id="UP000274271">
    <property type="component" value="Unassembled WGS sequence"/>
</dbReference>
<feature type="transmembrane region" description="Helical" evidence="6">
    <location>
        <begin position="6"/>
        <end position="32"/>
    </location>
</feature>
<keyword evidence="2" id="KW-1003">Cell membrane</keyword>
<evidence type="ECO:0000256" key="5">
    <source>
        <dbReference type="ARBA" id="ARBA00023136"/>
    </source>
</evidence>
<dbReference type="OrthoDB" id="9774820at2"/>
<evidence type="ECO:0000256" key="4">
    <source>
        <dbReference type="ARBA" id="ARBA00022989"/>
    </source>
</evidence>
<feature type="transmembrane region" description="Helical" evidence="6">
    <location>
        <begin position="39"/>
        <end position="63"/>
    </location>
</feature>
<sequence length="341" mass="38008">MSTQHYRTLFFILGILTLGYMLYVMGLGVIWLNITKTGVWFIPVVGSWLLIYGLNALAFNAIIQDPELPESKLPFRSILRLTITGYAINYITPFVALGGEPYRILELKPALGVQKATSSVLLYSLMHMFSHIIFWLVSIGLIVGFLPLTKPLLLGCAVLALAGLTLAYWFIRVYKKGFTVSTFQFLEKIPLVKKKAKAFAREKAESLAEIDQQIRVLYADRKPRFYVSLGLEFVARVIGCLEIYFTARALDLDMSLVQSLIVSSGSSLFANLVFFSPMQLGTREGGLALALKWVGFPAAAGLFIGVVMRIRELVWILIGLVLLRITRAKTVSEPAELVTND</sequence>
<keyword evidence="8" id="KW-1185">Reference proteome</keyword>
<reference evidence="7 8" key="1">
    <citation type="submission" date="2018-11" db="EMBL/GenBank/DDBJ databases">
        <authorList>
            <person name="Zhou Z."/>
            <person name="Wang G."/>
        </authorList>
    </citation>
    <scope>NUCLEOTIDE SEQUENCE [LARGE SCALE GENOMIC DNA]</scope>
    <source>
        <strain evidence="7 8">KCTC42998</strain>
    </source>
</reference>
<evidence type="ECO:0000256" key="3">
    <source>
        <dbReference type="ARBA" id="ARBA00022692"/>
    </source>
</evidence>
<keyword evidence="4 6" id="KW-1133">Transmembrane helix</keyword>
<organism evidence="7 8">
    <name type="scientific">Larkinella knui</name>
    <dbReference type="NCBI Taxonomy" id="2025310"/>
    <lineage>
        <taxon>Bacteria</taxon>
        <taxon>Pseudomonadati</taxon>
        <taxon>Bacteroidota</taxon>
        <taxon>Cytophagia</taxon>
        <taxon>Cytophagales</taxon>
        <taxon>Spirosomataceae</taxon>
        <taxon>Larkinella</taxon>
    </lineage>
</organism>
<comment type="caution">
    <text evidence="7">The sequence shown here is derived from an EMBL/GenBank/DDBJ whole genome shotgun (WGS) entry which is preliminary data.</text>
</comment>
<keyword evidence="3 6" id="KW-0812">Transmembrane</keyword>
<feature type="transmembrane region" description="Helical" evidence="6">
    <location>
        <begin position="78"/>
        <end position="99"/>
    </location>
</feature>
<dbReference type="InterPro" id="IPR022791">
    <property type="entry name" value="L-PG_synthase/AglD"/>
</dbReference>
<evidence type="ECO:0000256" key="6">
    <source>
        <dbReference type="SAM" id="Phobius"/>
    </source>
</evidence>
<comment type="subcellular location">
    <subcellularLocation>
        <location evidence="1">Cell membrane</location>
        <topology evidence="1">Multi-pass membrane protein</topology>
    </subcellularLocation>
</comment>
<dbReference type="GO" id="GO:0005886">
    <property type="term" value="C:plasma membrane"/>
    <property type="evidence" value="ECO:0007669"/>
    <property type="project" value="UniProtKB-SubCell"/>
</dbReference>
<name>A0A3P1CZ87_9BACT</name>
<protein>
    <submittedName>
        <fullName evidence="7">UPF0104 family protein</fullName>
    </submittedName>
</protein>
<feature type="transmembrane region" description="Helical" evidence="6">
    <location>
        <begin position="120"/>
        <end position="146"/>
    </location>
</feature>